<dbReference type="Proteomes" id="UP000660262">
    <property type="component" value="Unassembled WGS sequence"/>
</dbReference>
<evidence type="ECO:0000313" key="7">
    <source>
        <dbReference type="EMBL" id="GHP01795.1"/>
    </source>
</evidence>
<evidence type="ECO:0000256" key="5">
    <source>
        <dbReference type="ARBA" id="ARBA00038063"/>
    </source>
</evidence>
<dbReference type="InterPro" id="IPR018171">
    <property type="entry name" value="Pept_tRNA_hydro_CS"/>
</dbReference>
<evidence type="ECO:0000256" key="4">
    <source>
        <dbReference type="ARBA" id="ARBA00022884"/>
    </source>
</evidence>
<organism evidence="7 8">
    <name type="scientific">Pycnococcus provasolii</name>
    <dbReference type="NCBI Taxonomy" id="41880"/>
    <lineage>
        <taxon>Eukaryota</taxon>
        <taxon>Viridiplantae</taxon>
        <taxon>Chlorophyta</taxon>
        <taxon>Pseudoscourfieldiophyceae</taxon>
        <taxon>Pseudoscourfieldiales</taxon>
        <taxon>Pycnococcaceae</taxon>
        <taxon>Pycnococcus</taxon>
    </lineage>
</organism>
<protein>
    <recommendedName>
        <fullName evidence="1">peptidyl-tRNA hydrolase</fullName>
        <ecNumber evidence="1">3.1.1.29</ecNumber>
    </recommendedName>
</protein>
<dbReference type="AlphaFoldDB" id="A0A830H422"/>
<dbReference type="GO" id="GO:0000049">
    <property type="term" value="F:tRNA binding"/>
    <property type="evidence" value="ECO:0007669"/>
    <property type="project" value="UniProtKB-KW"/>
</dbReference>
<dbReference type="PROSITE" id="PS01195">
    <property type="entry name" value="PEPT_TRNA_HYDROL_1"/>
    <property type="match status" value="1"/>
</dbReference>
<evidence type="ECO:0000256" key="2">
    <source>
        <dbReference type="ARBA" id="ARBA00022555"/>
    </source>
</evidence>
<dbReference type="PANTHER" id="PTHR17224">
    <property type="entry name" value="PEPTIDYL-TRNA HYDROLASE"/>
    <property type="match status" value="1"/>
</dbReference>
<reference evidence="7" key="1">
    <citation type="submission" date="2020-10" db="EMBL/GenBank/DDBJ databases">
        <title>Unveiling of a novel bifunctional photoreceptor, Dualchrome1, isolated from a cosmopolitan green alga.</title>
        <authorList>
            <person name="Suzuki S."/>
            <person name="Kawachi M."/>
        </authorList>
    </citation>
    <scope>NUCLEOTIDE SEQUENCE</scope>
    <source>
        <strain evidence="7">NIES 2893</strain>
    </source>
</reference>
<sequence>MAKPPAPKATTSAGGGVSLCVRRAIVRASRLGRKLVAQASLLAAGNSNSSRPRNVVVSDSTWLILGLGNPGRRYAQTRHNIGFVVLDALVERLAKTSLHRVEHNAHVWGPVDAAPLLAQDDKRRTTSASQVLLAKPQTFMNASGEAVIPLGETYGIPPSRWLVVVDDLDLETAELRMKPKGSSTQNGMRSIAACLDGNTDFARLRVGISRPPKDSGISIVEYVLGEWTDEEAVKVSTAVDEAASLIGDAVHGGPLTAKVKV</sequence>
<dbReference type="Gene3D" id="3.40.50.1470">
    <property type="entry name" value="Peptidyl-tRNA hydrolase"/>
    <property type="match status" value="1"/>
</dbReference>
<dbReference type="Pfam" id="PF01195">
    <property type="entry name" value="Pept_tRNA_hydro"/>
    <property type="match status" value="1"/>
</dbReference>
<evidence type="ECO:0000256" key="1">
    <source>
        <dbReference type="ARBA" id="ARBA00013260"/>
    </source>
</evidence>
<name>A0A830H422_9CHLO</name>
<dbReference type="EMBL" id="BNJQ01000002">
    <property type="protein sequence ID" value="GHP01795.1"/>
    <property type="molecule type" value="Genomic_DNA"/>
</dbReference>
<proteinExistence type="inferred from homology"/>
<keyword evidence="3" id="KW-0378">Hydrolase</keyword>
<dbReference type="NCBIfam" id="TIGR00447">
    <property type="entry name" value="pth"/>
    <property type="match status" value="1"/>
</dbReference>
<evidence type="ECO:0000256" key="6">
    <source>
        <dbReference type="RuleBase" id="RU004320"/>
    </source>
</evidence>
<dbReference type="SUPFAM" id="SSF53178">
    <property type="entry name" value="Peptidyl-tRNA hydrolase-like"/>
    <property type="match status" value="1"/>
</dbReference>
<comment type="caution">
    <text evidence="7">The sequence shown here is derived from an EMBL/GenBank/DDBJ whole genome shotgun (WGS) entry which is preliminary data.</text>
</comment>
<evidence type="ECO:0000313" key="8">
    <source>
        <dbReference type="Proteomes" id="UP000660262"/>
    </source>
</evidence>
<dbReference type="OrthoDB" id="1711136at2759"/>
<dbReference type="HAMAP" id="MF_00083">
    <property type="entry name" value="Pept_tRNA_hydro_bact"/>
    <property type="match status" value="1"/>
</dbReference>
<keyword evidence="4" id="KW-0694">RNA-binding</keyword>
<dbReference type="InterPro" id="IPR036416">
    <property type="entry name" value="Pept_tRNA_hydro_sf"/>
</dbReference>
<keyword evidence="8" id="KW-1185">Reference proteome</keyword>
<dbReference type="PANTHER" id="PTHR17224:SF1">
    <property type="entry name" value="PEPTIDYL-TRNA HYDROLASE"/>
    <property type="match status" value="1"/>
</dbReference>
<accession>A0A830H422</accession>
<dbReference type="EC" id="3.1.1.29" evidence="1"/>
<gene>
    <name evidence="7" type="ORF">PPROV_000055200</name>
</gene>
<keyword evidence="2" id="KW-0820">tRNA-binding</keyword>
<dbReference type="InterPro" id="IPR001328">
    <property type="entry name" value="Pept_tRNA_hydro"/>
</dbReference>
<dbReference type="CDD" id="cd00462">
    <property type="entry name" value="PTH"/>
    <property type="match status" value="1"/>
</dbReference>
<evidence type="ECO:0000256" key="3">
    <source>
        <dbReference type="ARBA" id="ARBA00022801"/>
    </source>
</evidence>
<comment type="similarity">
    <text evidence="5 6">Belongs to the PTH family.</text>
</comment>
<dbReference type="GO" id="GO:0004045">
    <property type="term" value="F:peptidyl-tRNA hydrolase activity"/>
    <property type="evidence" value="ECO:0007669"/>
    <property type="project" value="UniProtKB-EC"/>
</dbReference>